<gene>
    <name evidence="4" type="ORF">BJ987_000427</name>
</gene>
<sequence>MARGKRTDLASLVHSTGANSPVDGKNSAHGADQPAGRPDALLNPGPMTSAPLADLVANPRNPREGDLNLEELESIAELQLQPALVVTRAAYLKLWPEDEPELGAAKLVVINGCRRLAAAQKYGCEKLELVVKDEVAASRATLRTAAIRENVERENLDVIEEARAVEALVADCGTGSAAAAALGKTEAWVSQRRALLKLAPQLQQKLRAGELAIRVARSLAQVPAEDQVARWQASLNKNEEPKAEKKSPAPVGVDQLTKSFKKWDVGTETLAPALLAHLDRPGVQALIAELRQLVS</sequence>
<name>A0ABS4Q9Z8_9NOCA</name>
<evidence type="ECO:0000256" key="1">
    <source>
        <dbReference type="ARBA" id="ARBA00022829"/>
    </source>
</evidence>
<dbReference type="Pfam" id="PF17762">
    <property type="entry name" value="HTH_ParB"/>
    <property type="match status" value="1"/>
</dbReference>
<dbReference type="SUPFAM" id="SSF110849">
    <property type="entry name" value="ParB/Sulfiredoxin"/>
    <property type="match status" value="1"/>
</dbReference>
<reference evidence="4 5" key="1">
    <citation type="submission" date="2021-03" db="EMBL/GenBank/DDBJ databases">
        <title>Sequencing the genomes of 1000 actinobacteria strains.</title>
        <authorList>
            <person name="Klenk H.-P."/>
        </authorList>
    </citation>
    <scope>NUCLEOTIDE SEQUENCE [LARGE SCALE GENOMIC DNA]</scope>
    <source>
        <strain evidence="4 5">DSM 45516</strain>
    </source>
</reference>
<feature type="region of interest" description="Disordered" evidence="2">
    <location>
        <begin position="1"/>
        <end position="64"/>
    </location>
</feature>
<dbReference type="Gene3D" id="1.10.10.2830">
    <property type="match status" value="1"/>
</dbReference>
<dbReference type="InterPro" id="IPR003115">
    <property type="entry name" value="ParB_N"/>
</dbReference>
<keyword evidence="5" id="KW-1185">Reference proteome</keyword>
<dbReference type="Proteomes" id="UP001519325">
    <property type="component" value="Unassembled WGS sequence"/>
</dbReference>
<proteinExistence type="predicted"/>
<dbReference type="SUPFAM" id="SSF109709">
    <property type="entry name" value="KorB DNA-binding domain-like"/>
    <property type="match status" value="1"/>
</dbReference>
<accession>A0ABS4Q9Z8</accession>
<organism evidence="4 5">
    <name type="scientific">Nocardia goodfellowii</name>
    <dbReference type="NCBI Taxonomy" id="882446"/>
    <lineage>
        <taxon>Bacteria</taxon>
        <taxon>Bacillati</taxon>
        <taxon>Actinomycetota</taxon>
        <taxon>Actinomycetes</taxon>
        <taxon>Mycobacteriales</taxon>
        <taxon>Nocardiaceae</taxon>
        <taxon>Nocardia</taxon>
    </lineage>
</organism>
<dbReference type="SMART" id="SM00470">
    <property type="entry name" value="ParB"/>
    <property type="match status" value="1"/>
</dbReference>
<dbReference type="InterPro" id="IPR036086">
    <property type="entry name" value="ParB/Sulfiredoxin_sf"/>
</dbReference>
<keyword evidence="1" id="KW-0159">Chromosome partition</keyword>
<evidence type="ECO:0000259" key="3">
    <source>
        <dbReference type="SMART" id="SM00470"/>
    </source>
</evidence>
<dbReference type="EMBL" id="JAGGMR010000001">
    <property type="protein sequence ID" value="MBP2187526.1"/>
    <property type="molecule type" value="Genomic_DNA"/>
</dbReference>
<evidence type="ECO:0000313" key="4">
    <source>
        <dbReference type="EMBL" id="MBP2187526.1"/>
    </source>
</evidence>
<evidence type="ECO:0000256" key="2">
    <source>
        <dbReference type="SAM" id="MobiDB-lite"/>
    </source>
</evidence>
<evidence type="ECO:0000313" key="5">
    <source>
        <dbReference type="Proteomes" id="UP001519325"/>
    </source>
</evidence>
<feature type="domain" description="ParB-like N-terminal" evidence="3">
    <location>
        <begin position="48"/>
        <end position="151"/>
    </location>
</feature>
<dbReference type="InterPro" id="IPR050336">
    <property type="entry name" value="Chromosome_partition/occlusion"/>
</dbReference>
<protein>
    <submittedName>
        <fullName evidence="4">ParB family chromosome partitioning protein</fullName>
    </submittedName>
</protein>
<dbReference type="RefSeq" id="WP_209884173.1">
    <property type="nucleotide sequence ID" value="NZ_JAGGMR010000001.1"/>
</dbReference>
<comment type="caution">
    <text evidence="4">The sequence shown here is derived from an EMBL/GenBank/DDBJ whole genome shotgun (WGS) entry which is preliminary data.</text>
</comment>
<dbReference type="PANTHER" id="PTHR33375:SF1">
    <property type="entry name" value="CHROMOSOME-PARTITIONING PROTEIN PARB-RELATED"/>
    <property type="match status" value="1"/>
</dbReference>
<dbReference type="PANTHER" id="PTHR33375">
    <property type="entry name" value="CHROMOSOME-PARTITIONING PROTEIN PARB-RELATED"/>
    <property type="match status" value="1"/>
</dbReference>
<dbReference type="InterPro" id="IPR041468">
    <property type="entry name" value="HTH_ParB/Spo0J"/>
</dbReference>